<dbReference type="PROSITE" id="PS00086">
    <property type="entry name" value="CYTOCHROME_P450"/>
    <property type="match status" value="1"/>
</dbReference>
<comment type="similarity">
    <text evidence="1 7">Belongs to the cytochrome P450 family.</text>
</comment>
<dbReference type="PANTHER" id="PTHR24291:SF50">
    <property type="entry name" value="BIFUNCTIONAL ALBAFLAVENONE MONOOXYGENASE_TERPENE SYNTHASE"/>
    <property type="match status" value="1"/>
</dbReference>
<evidence type="ECO:0000256" key="2">
    <source>
        <dbReference type="ARBA" id="ARBA00022617"/>
    </source>
</evidence>
<keyword evidence="4 7" id="KW-0560">Oxidoreductase</keyword>
<dbReference type="InterPro" id="IPR002401">
    <property type="entry name" value="Cyt_P450_E_grp-I"/>
</dbReference>
<dbReference type="PANTHER" id="PTHR24291">
    <property type="entry name" value="CYTOCHROME P450 FAMILY 4"/>
    <property type="match status" value="1"/>
</dbReference>
<protein>
    <submittedName>
        <fullName evidence="8">Cytochrome P450</fullName>
    </submittedName>
</protein>
<dbReference type="SUPFAM" id="SSF48264">
    <property type="entry name" value="Cytochrome P450"/>
    <property type="match status" value="1"/>
</dbReference>
<dbReference type="PRINTS" id="PR00385">
    <property type="entry name" value="P450"/>
</dbReference>
<keyword evidence="9" id="KW-1185">Reference proteome</keyword>
<comment type="caution">
    <text evidence="8">The sequence shown here is derived from an EMBL/GenBank/DDBJ whole genome shotgun (WGS) entry which is preliminary data.</text>
</comment>
<name>A0ABU1A012_9FLAO</name>
<organism evidence="8 9">
    <name type="scientific">Mesonia profundi</name>
    <dbReference type="NCBI Taxonomy" id="3070998"/>
    <lineage>
        <taxon>Bacteria</taxon>
        <taxon>Pseudomonadati</taxon>
        <taxon>Bacteroidota</taxon>
        <taxon>Flavobacteriia</taxon>
        <taxon>Flavobacteriales</taxon>
        <taxon>Flavobacteriaceae</taxon>
        <taxon>Mesonia</taxon>
    </lineage>
</organism>
<keyword evidence="5 7" id="KW-0408">Iron</keyword>
<dbReference type="InterPro" id="IPR001128">
    <property type="entry name" value="Cyt_P450"/>
</dbReference>
<evidence type="ECO:0000256" key="3">
    <source>
        <dbReference type="ARBA" id="ARBA00022723"/>
    </source>
</evidence>
<evidence type="ECO:0000256" key="7">
    <source>
        <dbReference type="RuleBase" id="RU000461"/>
    </source>
</evidence>
<reference evidence="8 9" key="1">
    <citation type="submission" date="2023-08" db="EMBL/GenBank/DDBJ databases">
        <title>Mesonia sp. MT50, isolated from deep-sea sediment of the Mariana Trench.</title>
        <authorList>
            <person name="Fu H."/>
        </authorList>
    </citation>
    <scope>NUCLEOTIDE SEQUENCE [LARGE SCALE GENOMIC DNA]</scope>
    <source>
        <strain evidence="8 9">MT50</strain>
    </source>
</reference>
<accession>A0ABU1A012</accession>
<dbReference type="Pfam" id="PF00067">
    <property type="entry name" value="p450"/>
    <property type="match status" value="1"/>
</dbReference>
<evidence type="ECO:0000313" key="9">
    <source>
        <dbReference type="Proteomes" id="UP001230915"/>
    </source>
</evidence>
<keyword evidence="3 7" id="KW-0479">Metal-binding</keyword>
<dbReference type="InterPro" id="IPR017972">
    <property type="entry name" value="Cyt_P450_CS"/>
</dbReference>
<dbReference type="InterPro" id="IPR050196">
    <property type="entry name" value="Cytochrome_P450_Monoox"/>
</dbReference>
<proteinExistence type="inferred from homology"/>
<evidence type="ECO:0000256" key="4">
    <source>
        <dbReference type="ARBA" id="ARBA00023002"/>
    </source>
</evidence>
<evidence type="ECO:0000313" key="8">
    <source>
        <dbReference type="EMBL" id="MDQ7916992.1"/>
    </source>
</evidence>
<evidence type="ECO:0000256" key="6">
    <source>
        <dbReference type="ARBA" id="ARBA00023033"/>
    </source>
</evidence>
<gene>
    <name evidence="8" type="ORF">RBU60_05340</name>
</gene>
<evidence type="ECO:0000256" key="5">
    <source>
        <dbReference type="ARBA" id="ARBA00023004"/>
    </source>
</evidence>
<dbReference type="PRINTS" id="PR00463">
    <property type="entry name" value="EP450I"/>
</dbReference>
<dbReference type="RefSeq" id="WP_308863670.1">
    <property type="nucleotide sequence ID" value="NZ_JAVHUL010000010.1"/>
</dbReference>
<sequence>MNKKIEHIPSLSAFHFLKHAGKILKNPLPFHHKNFEKLGDSYRLHLGLGNSVVFSRDPNLAKYILQTNQKNYEKSPIQSEDMAKYIGHGLLTATGKQWQKQRKLIQPAFHKNNLKKLLNAVQEALSAEIDKITVEQPIDIFPIFNDLAFQTVVKALFSNAIGNKEIQRLQHITETIQKMLVSELRQPYLHWWFQLSGKVQKHLDLTEEARDILKTVITNRKQGKRHDDLLDLLLDARYEDDGAMSEEQLVDEILILFAAGHETTSNALTFAAELLAREPKMQEEIYQEVKNIKDETSDLMEVVTKAEFTNRVISETMRLYPPVYFIDRISLEEDEFEGKDIPKKTSILLAVYEIHQHKEYWKEPSVFNPNRFKENPRPEAYFPFGAGPRKCIGNNFAMFEMVLAVAELVARFKIKPTKEEIEILPLITLKPKNAVLKFEKRMVD</sequence>
<dbReference type="Proteomes" id="UP001230915">
    <property type="component" value="Unassembled WGS sequence"/>
</dbReference>
<dbReference type="EMBL" id="JAVHUL010000010">
    <property type="protein sequence ID" value="MDQ7916992.1"/>
    <property type="molecule type" value="Genomic_DNA"/>
</dbReference>
<evidence type="ECO:0000256" key="1">
    <source>
        <dbReference type="ARBA" id="ARBA00010617"/>
    </source>
</evidence>
<dbReference type="Gene3D" id="1.10.630.10">
    <property type="entry name" value="Cytochrome P450"/>
    <property type="match status" value="1"/>
</dbReference>
<keyword evidence="2 7" id="KW-0349">Heme</keyword>
<keyword evidence="6 7" id="KW-0503">Monooxygenase</keyword>
<dbReference type="InterPro" id="IPR036396">
    <property type="entry name" value="Cyt_P450_sf"/>
</dbReference>